<dbReference type="AlphaFoldDB" id="A0A7R8H9G6"/>
<feature type="compositionally biased region" description="Basic and acidic residues" evidence="1">
    <location>
        <begin position="37"/>
        <end position="50"/>
    </location>
</feature>
<name>A0A7R8H9G6_LEPSM</name>
<evidence type="ECO:0000256" key="1">
    <source>
        <dbReference type="SAM" id="MobiDB-lite"/>
    </source>
</evidence>
<keyword evidence="3" id="KW-1185">Reference proteome</keyword>
<organism evidence="2 3">
    <name type="scientific">Lepeophtheirus salmonis</name>
    <name type="common">Salmon louse</name>
    <name type="synonym">Caligus salmonis</name>
    <dbReference type="NCBI Taxonomy" id="72036"/>
    <lineage>
        <taxon>Eukaryota</taxon>
        <taxon>Metazoa</taxon>
        <taxon>Ecdysozoa</taxon>
        <taxon>Arthropoda</taxon>
        <taxon>Crustacea</taxon>
        <taxon>Multicrustacea</taxon>
        <taxon>Hexanauplia</taxon>
        <taxon>Copepoda</taxon>
        <taxon>Siphonostomatoida</taxon>
        <taxon>Caligidae</taxon>
        <taxon>Lepeophtheirus</taxon>
    </lineage>
</organism>
<sequence length="195" mass="21204">MLRCELQSDSKINNPVKHVDSGNSLDRKARGGCKPNVDSKDIKRAIETNSKRSPRNAIPKTSTSRHSKRTSPSSQGSSERIKVGVCCCAIIFSDKKTCIMDPRFNCQKGLLILFSTHGMLQGAFIIITTKHPASVLCLGSVFSSEISMPLIWFPIGITSLLTHKVLAPCSPKLNPLDSLYGRTSSLRSTVKSDGA</sequence>
<reference evidence="2" key="1">
    <citation type="submission" date="2021-02" db="EMBL/GenBank/DDBJ databases">
        <authorList>
            <person name="Bekaert M."/>
        </authorList>
    </citation>
    <scope>NUCLEOTIDE SEQUENCE</scope>
    <source>
        <strain evidence="2">IoA-00</strain>
    </source>
</reference>
<proteinExistence type="predicted"/>
<evidence type="ECO:0000313" key="2">
    <source>
        <dbReference type="EMBL" id="CAF2958226.1"/>
    </source>
</evidence>
<gene>
    <name evidence="2" type="ORF">LSAA_10481</name>
</gene>
<feature type="compositionally biased region" description="Basic and acidic residues" evidence="1">
    <location>
        <begin position="17"/>
        <end position="29"/>
    </location>
</feature>
<feature type="region of interest" description="Disordered" evidence="1">
    <location>
        <begin position="1"/>
        <end position="78"/>
    </location>
</feature>
<dbReference type="EMBL" id="HG994584">
    <property type="protein sequence ID" value="CAF2958226.1"/>
    <property type="molecule type" value="Genomic_DNA"/>
</dbReference>
<dbReference type="Proteomes" id="UP000675881">
    <property type="component" value="Chromosome 5"/>
</dbReference>
<evidence type="ECO:0000313" key="3">
    <source>
        <dbReference type="Proteomes" id="UP000675881"/>
    </source>
</evidence>
<protein>
    <submittedName>
        <fullName evidence="2">(salmon louse) hypothetical protein</fullName>
    </submittedName>
</protein>
<accession>A0A7R8H9G6</accession>